<dbReference type="NCBIfam" id="NF033749">
    <property type="entry name" value="bact_hemeryth"/>
    <property type="match status" value="1"/>
</dbReference>
<evidence type="ECO:0000256" key="3">
    <source>
        <dbReference type="ARBA" id="ARBA00022519"/>
    </source>
</evidence>
<dbReference type="KEGG" id="mgy:MGMSRv2__0499"/>
<comment type="similarity">
    <text evidence="7">Belongs to the methyl-accepting chemotaxis (MCP) protein family.</text>
</comment>
<dbReference type="EMBL" id="HG794546">
    <property type="protein sequence ID" value="CDK97714.1"/>
    <property type="molecule type" value="Genomic_DNA"/>
</dbReference>
<feature type="domain" description="Methyl-accepting transducer" evidence="11">
    <location>
        <begin position="413"/>
        <end position="649"/>
    </location>
</feature>
<dbReference type="NCBIfam" id="TIGR02481">
    <property type="entry name" value="hemeryth_dom"/>
    <property type="match status" value="1"/>
</dbReference>
<dbReference type="Pfam" id="PF00015">
    <property type="entry name" value="MCPsignal"/>
    <property type="match status" value="1"/>
</dbReference>
<name>V6EWZ8_MAGGM</name>
<dbReference type="PROSITE" id="PS51753">
    <property type="entry name" value="HBM"/>
    <property type="match status" value="1"/>
</dbReference>
<keyword evidence="3" id="KW-0997">Cell inner membrane</keyword>
<keyword evidence="3" id="KW-1003">Cell membrane</keyword>
<evidence type="ECO:0000259" key="13">
    <source>
        <dbReference type="PROSITE" id="PS50885"/>
    </source>
</evidence>
<dbReference type="PROSITE" id="PS50192">
    <property type="entry name" value="T_SNARE"/>
    <property type="match status" value="1"/>
</dbReference>
<dbReference type="CDD" id="cd12107">
    <property type="entry name" value="Hemerythrin"/>
    <property type="match status" value="1"/>
</dbReference>
<dbReference type="PROSITE" id="PS50885">
    <property type="entry name" value="HAMP"/>
    <property type="match status" value="1"/>
</dbReference>
<dbReference type="SMART" id="SM00283">
    <property type="entry name" value="MA"/>
    <property type="match status" value="1"/>
</dbReference>
<keyword evidence="10" id="KW-1133">Transmembrane helix</keyword>
<dbReference type="Proteomes" id="UP000018922">
    <property type="component" value="Chromosome I"/>
</dbReference>
<dbReference type="AlphaFoldDB" id="V6EWZ8"/>
<evidence type="ECO:0000256" key="4">
    <source>
        <dbReference type="ARBA" id="ARBA00022723"/>
    </source>
</evidence>
<protein>
    <submittedName>
        <fullName evidence="15">Chemotaxis methyl-accepting receptor</fullName>
    </submittedName>
</protein>
<dbReference type="Pfam" id="PF01814">
    <property type="entry name" value="Hemerythrin"/>
    <property type="match status" value="1"/>
</dbReference>
<dbReference type="InterPro" id="IPR000727">
    <property type="entry name" value="T_SNARE_dom"/>
</dbReference>
<feature type="transmembrane region" description="Helical" evidence="10">
    <location>
        <begin position="12"/>
        <end position="33"/>
    </location>
</feature>
<evidence type="ECO:0000259" key="12">
    <source>
        <dbReference type="PROSITE" id="PS50192"/>
    </source>
</evidence>
<sequence>MSANITVARRIYGGFALVLVLLASLALIAVLQISRIHDSQNIYASVSGNSINVSVIEGDISELRRLVTLNSGLNNEAAGKKIPALLERLDKELGEAIKVTRDPKRKENLERMLVLLGNYAQIVKQIQANDVKRDQLIESRMNTSGLAARKALSEITLSAMHDGDYQAAALTGQIQEALMLTRLAAWKFLSEPKPETVDEVKAAAGAFLDTANKLEARLLNPTRKALAANAEKLARDYVAAFDETAQAVLMSNRLLFKDGAAIGEELGQLAMETLDSQRHYLEQLDQDTDATMNNTTRLMSILGALGLGLGIVLSIFIARSIIVPIKAMTQAMGRLAGGDKTIDIPARERGDEIGAMAAAVQVFKDNAIRVEQLTAEQEEQKRRSEAERRAALHQMANNFEAQVGGVVNAVTAAAVQLQAASRQMAANATETSAQATTVASAAEQASANVQTVASASEELAASINEIAAQMQRSQAVAERADEQARSSESVIQQLAETVASIGAIVNLITHIAHQTNLLALNATIEAARAGEAGKGFAVVANEVKGLASQTAQATEEIATKIAAVQNGTHDVVTSIAAISHVINEMSEISATVASAVQEQTAATGEIARNVDQASMGTQEVSNNIGMVETAARETGHAANQISDSAAELSQQSEMLKVEVSNFLSQVRSDDKEQKLMEWNDSLNVGIAEVDKHHHEMIDKLNHFFRQMLSGDAGMAALEVARTLLPDMQKHFEEEEQIMERKGFDGLASHRKSHQNFLAQAKAHCDAVQSGRTDAAQSLFRFMADWMRSHIQDHDIAFARFVSAKAA</sequence>
<keyword evidence="10" id="KW-0812">Transmembrane</keyword>
<dbReference type="PROSITE" id="PS50111">
    <property type="entry name" value="CHEMOTAXIS_TRANSDUC_2"/>
    <property type="match status" value="1"/>
</dbReference>
<keyword evidence="16" id="KW-1185">Reference proteome</keyword>
<dbReference type="GO" id="GO:0046872">
    <property type="term" value="F:metal ion binding"/>
    <property type="evidence" value="ECO:0007669"/>
    <property type="project" value="UniProtKB-KW"/>
</dbReference>
<evidence type="ECO:0000256" key="6">
    <source>
        <dbReference type="ARBA" id="ARBA00023224"/>
    </source>
</evidence>
<dbReference type="GO" id="GO:0007165">
    <property type="term" value="P:signal transduction"/>
    <property type="evidence" value="ECO:0007669"/>
    <property type="project" value="UniProtKB-KW"/>
</dbReference>
<dbReference type="InterPro" id="IPR032255">
    <property type="entry name" value="HBM"/>
</dbReference>
<evidence type="ECO:0000256" key="1">
    <source>
        <dbReference type="ARBA" id="ARBA00004429"/>
    </source>
</evidence>
<dbReference type="PANTHER" id="PTHR32089:SF112">
    <property type="entry name" value="LYSOZYME-LIKE PROTEIN-RELATED"/>
    <property type="match status" value="1"/>
</dbReference>
<dbReference type="HOGENOM" id="CLU_000445_107_27_5"/>
<organism evidence="15 16">
    <name type="scientific">Magnetospirillum gryphiswaldense (strain DSM 6361 / JCM 21280 / NBRC 15271 / MSR-1)</name>
    <dbReference type="NCBI Taxonomy" id="431944"/>
    <lineage>
        <taxon>Bacteria</taxon>
        <taxon>Pseudomonadati</taxon>
        <taxon>Pseudomonadota</taxon>
        <taxon>Alphaproteobacteria</taxon>
        <taxon>Rhodospirillales</taxon>
        <taxon>Rhodospirillaceae</taxon>
        <taxon>Magnetospirillum</taxon>
    </lineage>
</organism>
<dbReference type="PROSITE" id="PS00550">
    <property type="entry name" value="HEMERYTHRINS"/>
    <property type="match status" value="1"/>
</dbReference>
<evidence type="ECO:0000313" key="15">
    <source>
        <dbReference type="EMBL" id="CDK97714.1"/>
    </source>
</evidence>
<keyword evidence="5" id="KW-0408">Iron</keyword>
<feature type="coiled-coil region" evidence="9">
    <location>
        <begin position="463"/>
        <end position="497"/>
    </location>
</feature>
<dbReference type="InterPro" id="IPR004089">
    <property type="entry name" value="MCPsignal_dom"/>
</dbReference>
<dbReference type="SMART" id="SM00304">
    <property type="entry name" value="HAMP"/>
    <property type="match status" value="2"/>
</dbReference>
<dbReference type="Gene3D" id="1.20.120.50">
    <property type="entry name" value="Hemerythrin-like"/>
    <property type="match status" value="1"/>
</dbReference>
<dbReference type="STRING" id="1430440.MGMSRv2__0499"/>
<dbReference type="GO" id="GO:0005886">
    <property type="term" value="C:plasma membrane"/>
    <property type="evidence" value="ECO:0007669"/>
    <property type="project" value="UniProtKB-SubCell"/>
</dbReference>
<reference evidence="15 16" key="1">
    <citation type="journal article" date="2014" name="Genome Announc.">
        <title>Complete genome sequence of Magnetospirillum gryphiswaldense MSR-1.</title>
        <authorList>
            <person name="Wang X."/>
            <person name="Wang Q."/>
            <person name="Zhang W."/>
            <person name="Wang Y."/>
            <person name="Li L."/>
            <person name="Wen T."/>
            <person name="Zhang T."/>
            <person name="Zhang Y."/>
            <person name="Xu J."/>
            <person name="Hu J."/>
            <person name="Li S."/>
            <person name="Liu L."/>
            <person name="Liu J."/>
            <person name="Jiang W."/>
            <person name="Tian J."/>
            <person name="Li Y."/>
            <person name="Schuler D."/>
            <person name="Wang L."/>
            <person name="Li J."/>
        </authorList>
    </citation>
    <scope>NUCLEOTIDE SEQUENCE [LARGE SCALE GENOMIC DNA]</scope>
    <source>
        <strain evidence="16">DSM 6361 / JCM 21280 / NBRC 15271 / MSR-1</strain>
    </source>
</reference>
<evidence type="ECO:0000256" key="2">
    <source>
        <dbReference type="ARBA" id="ARBA00010587"/>
    </source>
</evidence>
<evidence type="ECO:0000313" key="16">
    <source>
        <dbReference type="Proteomes" id="UP000018922"/>
    </source>
</evidence>
<proteinExistence type="inferred from homology"/>
<dbReference type="CDD" id="cd06225">
    <property type="entry name" value="HAMP"/>
    <property type="match status" value="1"/>
</dbReference>
<keyword evidence="15" id="KW-0675">Receptor</keyword>
<keyword evidence="6 8" id="KW-0807">Transducer</keyword>
<accession>V6EWZ8</accession>
<keyword evidence="4" id="KW-0479">Metal-binding</keyword>
<feature type="domain" description="T-SNARE coiled-coil homology" evidence="12">
    <location>
        <begin position="565"/>
        <end position="627"/>
    </location>
</feature>
<dbReference type="SMART" id="SM01358">
    <property type="entry name" value="HBM"/>
    <property type="match status" value="1"/>
</dbReference>
<dbReference type="PANTHER" id="PTHR32089">
    <property type="entry name" value="METHYL-ACCEPTING CHEMOTAXIS PROTEIN MCPB"/>
    <property type="match status" value="1"/>
</dbReference>
<dbReference type="eggNOG" id="COG0840">
    <property type="taxonomic scope" value="Bacteria"/>
</dbReference>
<dbReference type="Gene3D" id="6.10.340.10">
    <property type="match status" value="1"/>
</dbReference>
<dbReference type="InterPro" id="IPR016131">
    <property type="entry name" value="Haemerythrin_Fe_BS"/>
</dbReference>
<evidence type="ECO:0000256" key="5">
    <source>
        <dbReference type="ARBA" id="ARBA00023004"/>
    </source>
</evidence>
<evidence type="ECO:0000256" key="7">
    <source>
        <dbReference type="ARBA" id="ARBA00029447"/>
    </source>
</evidence>
<evidence type="ECO:0000259" key="11">
    <source>
        <dbReference type="PROSITE" id="PS50111"/>
    </source>
</evidence>
<feature type="domain" description="HAMP" evidence="13">
    <location>
        <begin position="319"/>
        <end position="372"/>
    </location>
</feature>
<comment type="subcellular location">
    <subcellularLocation>
        <location evidence="1">Cell inner membrane</location>
        <topology evidence="1">Multi-pass membrane protein</topology>
    </subcellularLocation>
</comment>
<evidence type="ECO:0000256" key="10">
    <source>
        <dbReference type="SAM" id="Phobius"/>
    </source>
</evidence>
<dbReference type="SUPFAM" id="SSF47188">
    <property type="entry name" value="Hemerythrin-like"/>
    <property type="match status" value="1"/>
</dbReference>
<evidence type="ECO:0000256" key="8">
    <source>
        <dbReference type="PROSITE-ProRule" id="PRU00284"/>
    </source>
</evidence>
<gene>
    <name evidence="15" type="ordered locus">MGMSRv2__0499</name>
</gene>
<dbReference type="SUPFAM" id="SSF58104">
    <property type="entry name" value="Methyl-accepting chemotaxis protein (MCP) signaling domain"/>
    <property type="match status" value="1"/>
</dbReference>
<dbReference type="InterPro" id="IPR012312">
    <property type="entry name" value="Hemerythrin-like"/>
</dbReference>
<keyword evidence="9" id="KW-0175">Coiled coil</keyword>
<feature type="domain" description="HBM" evidence="14">
    <location>
        <begin position="45"/>
        <end position="285"/>
    </location>
</feature>
<dbReference type="InterPro" id="IPR035938">
    <property type="entry name" value="Hemerythrin-like_sf"/>
</dbReference>
<comment type="similarity">
    <text evidence="2">Belongs to the hemerythrin family.</text>
</comment>
<dbReference type="InterPro" id="IPR003660">
    <property type="entry name" value="HAMP_dom"/>
</dbReference>
<feature type="transmembrane region" description="Helical" evidence="10">
    <location>
        <begin position="298"/>
        <end position="318"/>
    </location>
</feature>
<dbReference type="Pfam" id="PF00672">
    <property type="entry name" value="HAMP"/>
    <property type="match status" value="1"/>
</dbReference>
<keyword evidence="10" id="KW-0472">Membrane</keyword>
<dbReference type="InterPro" id="IPR012827">
    <property type="entry name" value="Hemerythrin_metal-bd"/>
</dbReference>
<evidence type="ECO:0000256" key="9">
    <source>
        <dbReference type="SAM" id="Coils"/>
    </source>
</evidence>
<evidence type="ECO:0000259" key="14">
    <source>
        <dbReference type="PROSITE" id="PS51753"/>
    </source>
</evidence>
<dbReference type="Gene3D" id="1.10.287.950">
    <property type="entry name" value="Methyl-accepting chemotaxis protein"/>
    <property type="match status" value="1"/>
</dbReference>